<dbReference type="SUPFAM" id="SSF54928">
    <property type="entry name" value="RNA-binding domain, RBD"/>
    <property type="match status" value="1"/>
</dbReference>
<name>A0AAE1SIJ2_9SOLA</name>
<dbReference type="Pfam" id="PF00076">
    <property type="entry name" value="RRM_1"/>
    <property type="match status" value="1"/>
</dbReference>
<evidence type="ECO:0000256" key="1">
    <source>
        <dbReference type="ARBA" id="ARBA00004604"/>
    </source>
</evidence>
<evidence type="ECO:0000256" key="2">
    <source>
        <dbReference type="ARBA" id="ARBA00022884"/>
    </source>
</evidence>
<dbReference type="EMBL" id="JAVYJV010000005">
    <property type="protein sequence ID" value="KAK4370590.1"/>
    <property type="molecule type" value="Genomic_DNA"/>
</dbReference>
<evidence type="ECO:0000313" key="6">
    <source>
        <dbReference type="Proteomes" id="UP001291623"/>
    </source>
</evidence>
<evidence type="ECO:0000256" key="3">
    <source>
        <dbReference type="ARBA" id="ARBA00023242"/>
    </source>
</evidence>
<evidence type="ECO:0000259" key="4">
    <source>
        <dbReference type="Pfam" id="PF00076"/>
    </source>
</evidence>
<protein>
    <recommendedName>
        <fullName evidence="4">RRM domain-containing protein</fullName>
    </recommendedName>
</protein>
<comment type="subcellular location">
    <subcellularLocation>
        <location evidence="1">Nucleus</location>
        <location evidence="1">Nucleolus</location>
    </subcellularLocation>
</comment>
<dbReference type="AlphaFoldDB" id="A0AAE1SIJ2"/>
<accession>A0AAE1SIJ2</accession>
<dbReference type="PANTHER" id="PTHR46754">
    <property type="entry name" value="MKI67 FHA DOMAIN-INTERACTING NUCLEOLAR PHOSPHOPROTEIN"/>
    <property type="match status" value="1"/>
</dbReference>
<gene>
    <name evidence="5" type="ORF">RND71_010065</name>
</gene>
<dbReference type="GO" id="GO:0003723">
    <property type="term" value="F:RNA binding"/>
    <property type="evidence" value="ECO:0007669"/>
    <property type="project" value="UniProtKB-KW"/>
</dbReference>
<evidence type="ECO:0000313" key="5">
    <source>
        <dbReference type="EMBL" id="KAK4370590.1"/>
    </source>
</evidence>
<feature type="domain" description="RRM" evidence="4">
    <location>
        <begin position="29"/>
        <end position="65"/>
    </location>
</feature>
<proteinExistence type="predicted"/>
<reference evidence="5" key="1">
    <citation type="submission" date="2023-12" db="EMBL/GenBank/DDBJ databases">
        <title>Genome assembly of Anisodus tanguticus.</title>
        <authorList>
            <person name="Wang Y.-J."/>
        </authorList>
    </citation>
    <scope>NUCLEOTIDE SEQUENCE</scope>
    <source>
        <strain evidence="5">KB-2021</strain>
        <tissue evidence="5">Leaf</tissue>
    </source>
</reference>
<comment type="caution">
    <text evidence="5">The sequence shown here is derived from an EMBL/GenBank/DDBJ whole genome shotgun (WGS) entry which is preliminary data.</text>
</comment>
<dbReference type="Gene3D" id="3.30.70.330">
    <property type="match status" value="1"/>
</dbReference>
<keyword evidence="3" id="KW-0539">Nucleus</keyword>
<dbReference type="GO" id="GO:0005730">
    <property type="term" value="C:nucleolus"/>
    <property type="evidence" value="ECO:0007669"/>
    <property type="project" value="UniProtKB-SubCell"/>
</dbReference>
<keyword evidence="2" id="KW-0694">RNA-binding</keyword>
<keyword evidence="6" id="KW-1185">Reference proteome</keyword>
<sequence>MGVKARKKAIAKQLNKGASDFSASKDEARDFLTGKSKHFGFIEFESPEVANVVADTMHNYLLFEHLLQVQLIPPEHVHPRLWKGVNRWYKPLDWVKIERKRQDKERTLDEHKKLVEGILKRDKKRRKRIEAAGIDYDCPEIVGSIQAAPKKIRFDVD</sequence>
<organism evidence="5 6">
    <name type="scientific">Anisodus tanguticus</name>
    <dbReference type="NCBI Taxonomy" id="243964"/>
    <lineage>
        <taxon>Eukaryota</taxon>
        <taxon>Viridiplantae</taxon>
        <taxon>Streptophyta</taxon>
        <taxon>Embryophyta</taxon>
        <taxon>Tracheophyta</taxon>
        <taxon>Spermatophyta</taxon>
        <taxon>Magnoliopsida</taxon>
        <taxon>eudicotyledons</taxon>
        <taxon>Gunneridae</taxon>
        <taxon>Pentapetalae</taxon>
        <taxon>asterids</taxon>
        <taxon>lamiids</taxon>
        <taxon>Solanales</taxon>
        <taxon>Solanaceae</taxon>
        <taxon>Solanoideae</taxon>
        <taxon>Hyoscyameae</taxon>
        <taxon>Anisodus</taxon>
    </lineage>
</organism>
<dbReference type="InterPro" id="IPR035979">
    <property type="entry name" value="RBD_domain_sf"/>
</dbReference>
<dbReference type="InterPro" id="IPR012677">
    <property type="entry name" value="Nucleotide-bd_a/b_plait_sf"/>
</dbReference>
<dbReference type="InterPro" id="IPR000504">
    <property type="entry name" value="RRM_dom"/>
</dbReference>
<dbReference type="Proteomes" id="UP001291623">
    <property type="component" value="Unassembled WGS sequence"/>
</dbReference>